<dbReference type="InterPro" id="IPR002020">
    <property type="entry name" value="Citrate_synthase"/>
</dbReference>
<name>A0ABS0N6U2_9SPHN</name>
<keyword evidence="4" id="KW-0808">Transferase</keyword>
<dbReference type="SUPFAM" id="SSF48256">
    <property type="entry name" value="Citrate synthase"/>
    <property type="match status" value="1"/>
</dbReference>
<dbReference type="InterPro" id="IPR016143">
    <property type="entry name" value="Citrate_synth-like_sm_a-sub"/>
</dbReference>
<evidence type="ECO:0000256" key="3">
    <source>
        <dbReference type="ARBA" id="ARBA00012972"/>
    </source>
</evidence>
<dbReference type="PANTHER" id="PTHR11739:SF4">
    <property type="entry name" value="CITRATE SYNTHASE, PEROXISOMAL"/>
    <property type="match status" value="1"/>
</dbReference>
<dbReference type="PRINTS" id="PR00143">
    <property type="entry name" value="CITRTSNTHASE"/>
</dbReference>
<dbReference type="EMBL" id="JAEANY010000004">
    <property type="protein sequence ID" value="MBH5323476.1"/>
    <property type="molecule type" value="Genomic_DNA"/>
</dbReference>
<evidence type="ECO:0000256" key="2">
    <source>
        <dbReference type="ARBA" id="ARBA00010566"/>
    </source>
</evidence>
<dbReference type="Gene3D" id="1.10.230.10">
    <property type="entry name" value="Cytochrome P450-Terp, domain 2"/>
    <property type="match status" value="1"/>
</dbReference>
<organism evidence="5 6">
    <name type="scientific">Aurantiacibacter sediminis</name>
    <dbReference type="NCBI Taxonomy" id="2793064"/>
    <lineage>
        <taxon>Bacteria</taxon>
        <taxon>Pseudomonadati</taxon>
        <taxon>Pseudomonadota</taxon>
        <taxon>Alphaproteobacteria</taxon>
        <taxon>Sphingomonadales</taxon>
        <taxon>Erythrobacteraceae</taxon>
        <taxon>Aurantiacibacter</taxon>
    </lineage>
</organism>
<evidence type="ECO:0000313" key="5">
    <source>
        <dbReference type="EMBL" id="MBH5323476.1"/>
    </source>
</evidence>
<dbReference type="Pfam" id="PF00285">
    <property type="entry name" value="Citrate_synt"/>
    <property type="match status" value="1"/>
</dbReference>
<comment type="similarity">
    <text evidence="2">Belongs to the citrate synthase family.</text>
</comment>
<dbReference type="InterPro" id="IPR016142">
    <property type="entry name" value="Citrate_synth-like_lrg_a-sub"/>
</dbReference>
<dbReference type="CDD" id="cd06100">
    <property type="entry name" value="CCL_ACL-C"/>
    <property type="match status" value="1"/>
</dbReference>
<accession>A0ABS0N6U2</accession>
<dbReference type="Gene3D" id="1.10.580.10">
    <property type="entry name" value="Citrate Synthase, domain 1"/>
    <property type="match status" value="1"/>
</dbReference>
<gene>
    <name evidence="5" type="ORF">I5L03_12875</name>
</gene>
<keyword evidence="6" id="KW-1185">Reference proteome</keyword>
<evidence type="ECO:0000313" key="6">
    <source>
        <dbReference type="Proteomes" id="UP000602442"/>
    </source>
</evidence>
<dbReference type="NCBIfam" id="NF004868">
    <property type="entry name" value="PRK06224.1-5"/>
    <property type="match status" value="1"/>
</dbReference>
<protein>
    <recommendedName>
        <fullName evidence="3">citrate synthase (unknown stereospecificity)</fullName>
        <ecNumber evidence="3">2.3.3.16</ecNumber>
    </recommendedName>
</protein>
<dbReference type="EC" id="2.3.3.16" evidence="3"/>
<evidence type="ECO:0000256" key="1">
    <source>
        <dbReference type="ARBA" id="ARBA00004751"/>
    </source>
</evidence>
<dbReference type="RefSeq" id="WP_197922421.1">
    <property type="nucleotide sequence ID" value="NZ_CAWPTA010000009.1"/>
</dbReference>
<proteinExistence type="inferred from homology"/>
<evidence type="ECO:0000256" key="4">
    <source>
        <dbReference type="ARBA" id="ARBA00022679"/>
    </source>
</evidence>
<dbReference type="GO" id="GO:0016829">
    <property type="term" value="F:lyase activity"/>
    <property type="evidence" value="ECO:0007669"/>
    <property type="project" value="UniProtKB-KW"/>
</dbReference>
<keyword evidence="5" id="KW-0456">Lyase</keyword>
<sequence>MSNFGKADPVTSICTADRKSITFRGKDFCEDVIGGMGLGAFIFFHLTAREPSEGEAKMLEALIISITEHGMSPTALAARMTISAAPEALQGAVAAGILGAGSVLLGSADETAALLAEGLAMMDAGTSDTEAADDIVARVLDAGDKLPGFGHPLHKPDDPRSVRLLELADEHGVAGRNTQFLHSLSAAADRKAGKHLVLNVQAPIASISADMGFPPFMSRAIPILARAIGVLGHIAEEQERPLGMYATMLANQHIQYEPPGGGERLDLLRR</sequence>
<dbReference type="PANTHER" id="PTHR11739">
    <property type="entry name" value="CITRATE SYNTHASE"/>
    <property type="match status" value="1"/>
</dbReference>
<reference evidence="5 6" key="1">
    <citation type="submission" date="2020-11" db="EMBL/GenBank/DDBJ databases">
        <title>Erythrobacter sediminis sp. nov., a marine bacterium from a tidal flat of Garorim Bay.</title>
        <authorList>
            <person name="Kim D."/>
            <person name="Yoo Y."/>
            <person name="Kim J.-J."/>
        </authorList>
    </citation>
    <scope>NUCLEOTIDE SEQUENCE [LARGE SCALE GENOMIC DNA]</scope>
    <source>
        <strain evidence="5 6">JGD-13</strain>
    </source>
</reference>
<dbReference type="InterPro" id="IPR036969">
    <property type="entry name" value="Citrate_synthase_sf"/>
</dbReference>
<dbReference type="Proteomes" id="UP000602442">
    <property type="component" value="Unassembled WGS sequence"/>
</dbReference>
<comment type="caution">
    <text evidence="5">The sequence shown here is derived from an EMBL/GenBank/DDBJ whole genome shotgun (WGS) entry which is preliminary data.</text>
</comment>
<comment type="pathway">
    <text evidence="1">Carbohydrate metabolism; tricarboxylic acid cycle; isocitrate from oxaloacetate: step 1/2.</text>
</comment>